<organism evidence="8 9">
    <name type="scientific">Chitinophaga defluvii</name>
    <dbReference type="NCBI Taxonomy" id="3163343"/>
    <lineage>
        <taxon>Bacteria</taxon>
        <taxon>Pseudomonadati</taxon>
        <taxon>Bacteroidota</taxon>
        <taxon>Chitinophagia</taxon>
        <taxon>Chitinophagales</taxon>
        <taxon>Chitinophagaceae</taxon>
        <taxon>Chitinophaga</taxon>
    </lineage>
</organism>
<evidence type="ECO:0000256" key="4">
    <source>
        <dbReference type="ARBA" id="ARBA00023098"/>
    </source>
</evidence>
<dbReference type="Proteomes" id="UP001549749">
    <property type="component" value="Unassembled WGS sequence"/>
</dbReference>
<dbReference type="SUPFAM" id="SSF69593">
    <property type="entry name" value="Glycerol-3-phosphate (1)-acyltransferase"/>
    <property type="match status" value="1"/>
</dbReference>
<feature type="transmembrane region" description="Helical" evidence="6">
    <location>
        <begin position="12"/>
        <end position="33"/>
    </location>
</feature>
<keyword evidence="2" id="KW-0444">Lipid biosynthesis</keyword>
<dbReference type="Pfam" id="PF01553">
    <property type="entry name" value="Acyltransferase"/>
    <property type="match status" value="1"/>
</dbReference>
<evidence type="ECO:0000313" key="9">
    <source>
        <dbReference type="Proteomes" id="UP001549749"/>
    </source>
</evidence>
<protein>
    <submittedName>
        <fullName evidence="8">Lysophospholipid acyltransferase family protein</fullName>
    </submittedName>
</protein>
<keyword evidence="4" id="KW-0443">Lipid metabolism</keyword>
<comment type="pathway">
    <text evidence="1">Lipid metabolism.</text>
</comment>
<proteinExistence type="predicted"/>
<keyword evidence="6" id="KW-0812">Transmembrane</keyword>
<dbReference type="EMBL" id="JBEXAC010000001">
    <property type="protein sequence ID" value="MET6996251.1"/>
    <property type="molecule type" value="Genomic_DNA"/>
</dbReference>
<gene>
    <name evidence="8" type="ORF">ABR189_02675</name>
</gene>
<evidence type="ECO:0000259" key="7">
    <source>
        <dbReference type="SMART" id="SM00563"/>
    </source>
</evidence>
<evidence type="ECO:0000256" key="5">
    <source>
        <dbReference type="ARBA" id="ARBA00023315"/>
    </source>
</evidence>
<reference evidence="8 9" key="1">
    <citation type="submission" date="2024-06" db="EMBL/GenBank/DDBJ databases">
        <title>Chitinophaga defluvii sp. nov., isolated from municipal sewage.</title>
        <authorList>
            <person name="Zhang L."/>
        </authorList>
    </citation>
    <scope>NUCLEOTIDE SEQUENCE [LARGE SCALE GENOMIC DNA]</scope>
    <source>
        <strain evidence="8 9">H8</strain>
    </source>
</reference>
<feature type="domain" description="Phospholipid/glycerol acyltransferase" evidence="7">
    <location>
        <begin position="79"/>
        <end position="193"/>
    </location>
</feature>
<keyword evidence="3" id="KW-0808">Transferase</keyword>
<comment type="caution">
    <text evidence="8">The sequence shown here is derived from an EMBL/GenBank/DDBJ whole genome shotgun (WGS) entry which is preliminary data.</text>
</comment>
<keyword evidence="6" id="KW-0472">Membrane</keyword>
<evidence type="ECO:0000256" key="1">
    <source>
        <dbReference type="ARBA" id="ARBA00005189"/>
    </source>
</evidence>
<name>A0ABV2SZQ0_9BACT</name>
<keyword evidence="5 8" id="KW-0012">Acyltransferase</keyword>
<keyword evidence="6" id="KW-1133">Transmembrane helix</keyword>
<dbReference type="RefSeq" id="WP_354658898.1">
    <property type="nucleotide sequence ID" value="NZ_JBEXAC010000001.1"/>
</dbReference>
<evidence type="ECO:0000256" key="3">
    <source>
        <dbReference type="ARBA" id="ARBA00022679"/>
    </source>
</evidence>
<dbReference type="GO" id="GO:0016746">
    <property type="term" value="F:acyltransferase activity"/>
    <property type="evidence" value="ECO:0007669"/>
    <property type="project" value="UniProtKB-KW"/>
</dbReference>
<dbReference type="PANTHER" id="PTHR10434:SF64">
    <property type="entry name" value="1-ACYL-SN-GLYCEROL-3-PHOSPHATE ACYLTRANSFERASE-RELATED"/>
    <property type="match status" value="1"/>
</dbReference>
<evidence type="ECO:0000313" key="8">
    <source>
        <dbReference type="EMBL" id="MET6996251.1"/>
    </source>
</evidence>
<dbReference type="CDD" id="cd07989">
    <property type="entry name" value="LPLAT_AGPAT-like"/>
    <property type="match status" value="1"/>
</dbReference>
<keyword evidence="9" id="KW-1185">Reference proteome</keyword>
<dbReference type="SMART" id="SM00563">
    <property type="entry name" value="PlsC"/>
    <property type="match status" value="1"/>
</dbReference>
<evidence type="ECO:0000256" key="6">
    <source>
        <dbReference type="SAM" id="Phobius"/>
    </source>
</evidence>
<sequence>MNWLKNILGRLFAVYGFLLFTVTFLILFIPIWIANFMPDPQKTRYFLSLSRGWMAVYMPMIFCPVRKKGVEYFAPGQTYVVVSNHNSLVDVPVTTPGVPGVNKTLSKKEMGEVPLFGMMYKVGSVMVDRKDEASRRKCYDDMRKVLDMGIHMLLYPEGTRNRTADPLKPFYDGAFALAIEAQLPIMPSLLFHTKKILPPGKLFFALPHRIDYHFLPPVSTTGMTLEDVPMLKEKVFKLMTEYYITHQ</sequence>
<dbReference type="PANTHER" id="PTHR10434">
    <property type="entry name" value="1-ACYL-SN-GLYCEROL-3-PHOSPHATE ACYLTRANSFERASE"/>
    <property type="match status" value="1"/>
</dbReference>
<accession>A0ABV2SZQ0</accession>
<dbReference type="InterPro" id="IPR002123">
    <property type="entry name" value="Plipid/glycerol_acylTrfase"/>
</dbReference>
<evidence type="ECO:0000256" key="2">
    <source>
        <dbReference type="ARBA" id="ARBA00022516"/>
    </source>
</evidence>